<dbReference type="EMBL" id="JARVCO010000010">
    <property type="protein sequence ID" value="MDZ8119085.1"/>
    <property type="molecule type" value="Genomic_DNA"/>
</dbReference>
<dbReference type="SUPFAM" id="SSF88946">
    <property type="entry name" value="Sigma2 domain of RNA polymerase sigma factors"/>
    <property type="match status" value="1"/>
</dbReference>
<reference evidence="8 9" key="1">
    <citation type="journal article" date="2024" name="Appl. Environ. Microbiol.">
        <title>Pontiella agarivorans sp. nov., a novel marine anaerobic bacterium capable of degrading macroalgal polysaccharides and fixing nitrogen.</title>
        <authorList>
            <person name="Liu N."/>
            <person name="Kivenson V."/>
            <person name="Peng X."/>
            <person name="Cui Z."/>
            <person name="Lankiewicz T.S."/>
            <person name="Gosselin K.M."/>
            <person name="English C.J."/>
            <person name="Blair E.M."/>
            <person name="O'Malley M.A."/>
            <person name="Valentine D.L."/>
        </authorList>
    </citation>
    <scope>NUCLEOTIDE SEQUENCE [LARGE SCALE GENOMIC DNA]</scope>
    <source>
        <strain evidence="8 9">NLcol2</strain>
    </source>
</reference>
<dbReference type="InterPro" id="IPR013249">
    <property type="entry name" value="RNA_pol_sigma70_r4_t2"/>
</dbReference>
<dbReference type="PANTHER" id="PTHR43133:SF8">
    <property type="entry name" value="RNA POLYMERASE SIGMA FACTOR HI_1459-RELATED"/>
    <property type="match status" value="1"/>
</dbReference>
<feature type="domain" description="RNA polymerase sigma-70 region 2" evidence="6">
    <location>
        <begin position="38"/>
        <end position="105"/>
    </location>
</feature>
<dbReference type="Pfam" id="PF08281">
    <property type="entry name" value="Sigma70_r4_2"/>
    <property type="match status" value="1"/>
</dbReference>
<evidence type="ECO:0000313" key="8">
    <source>
        <dbReference type="EMBL" id="MDZ8119085.1"/>
    </source>
</evidence>
<evidence type="ECO:0000256" key="2">
    <source>
        <dbReference type="ARBA" id="ARBA00023015"/>
    </source>
</evidence>
<evidence type="ECO:0000313" key="9">
    <source>
        <dbReference type="Proteomes" id="UP001290861"/>
    </source>
</evidence>
<dbReference type="PANTHER" id="PTHR43133">
    <property type="entry name" value="RNA POLYMERASE ECF-TYPE SIGMA FACTO"/>
    <property type="match status" value="1"/>
</dbReference>
<evidence type="ECO:0000256" key="3">
    <source>
        <dbReference type="ARBA" id="ARBA00023082"/>
    </source>
</evidence>
<dbReference type="Gene3D" id="1.10.1740.10">
    <property type="match status" value="1"/>
</dbReference>
<keyword evidence="9" id="KW-1185">Reference proteome</keyword>
<feature type="domain" description="RNA polymerase sigma factor 70 region 4 type 2" evidence="7">
    <location>
        <begin position="159"/>
        <end position="192"/>
    </location>
</feature>
<keyword evidence="5" id="KW-0804">Transcription</keyword>
<evidence type="ECO:0000259" key="6">
    <source>
        <dbReference type="Pfam" id="PF04542"/>
    </source>
</evidence>
<dbReference type="InterPro" id="IPR014284">
    <property type="entry name" value="RNA_pol_sigma-70_dom"/>
</dbReference>
<sequence>MPELPKSQMRKTYSTRKTLIARIKDQYDEQAWQEFIEFYTRYIYSIIRQMRISEDDADEIHQKVMVKLWAKIPDLNTEEILRFRSYLATVTKNEVRQFIRSRTRRVERENKAYHDDSISYLQSIRLPEIDQIAEEEWRVHLTNLALKKVQTQFSRKAIEAFKLRIQGISYEEIAQRVGLTVGSVKKLTSRVKTSFYAEVEQLKQDLQ</sequence>
<dbReference type="Pfam" id="PF04542">
    <property type="entry name" value="Sigma70_r2"/>
    <property type="match status" value="1"/>
</dbReference>
<evidence type="ECO:0000259" key="7">
    <source>
        <dbReference type="Pfam" id="PF08281"/>
    </source>
</evidence>
<evidence type="ECO:0000256" key="5">
    <source>
        <dbReference type="ARBA" id="ARBA00023163"/>
    </source>
</evidence>
<dbReference type="InterPro" id="IPR036388">
    <property type="entry name" value="WH-like_DNA-bd_sf"/>
</dbReference>
<protein>
    <submittedName>
        <fullName evidence="8">RNA polymerase sigma factor</fullName>
    </submittedName>
</protein>
<dbReference type="InterPro" id="IPR013325">
    <property type="entry name" value="RNA_pol_sigma_r2"/>
</dbReference>
<dbReference type="InterPro" id="IPR013324">
    <property type="entry name" value="RNA_pol_sigma_r3/r4-like"/>
</dbReference>
<proteinExistence type="inferred from homology"/>
<dbReference type="Proteomes" id="UP001290861">
    <property type="component" value="Unassembled WGS sequence"/>
</dbReference>
<dbReference type="NCBIfam" id="TIGR02937">
    <property type="entry name" value="sigma70-ECF"/>
    <property type="match status" value="1"/>
</dbReference>
<evidence type="ECO:0000256" key="4">
    <source>
        <dbReference type="ARBA" id="ARBA00023125"/>
    </source>
</evidence>
<comment type="similarity">
    <text evidence="1">Belongs to the sigma-70 factor family. ECF subfamily.</text>
</comment>
<accession>A0ABU5MY39</accession>
<keyword evidence="2" id="KW-0805">Transcription regulation</keyword>
<evidence type="ECO:0000256" key="1">
    <source>
        <dbReference type="ARBA" id="ARBA00010641"/>
    </source>
</evidence>
<keyword evidence="4" id="KW-0238">DNA-binding</keyword>
<dbReference type="InterPro" id="IPR039425">
    <property type="entry name" value="RNA_pol_sigma-70-like"/>
</dbReference>
<gene>
    <name evidence="8" type="ORF">P9H32_10660</name>
</gene>
<name>A0ABU5MY39_9BACT</name>
<dbReference type="InterPro" id="IPR007627">
    <property type="entry name" value="RNA_pol_sigma70_r2"/>
</dbReference>
<comment type="caution">
    <text evidence="8">The sequence shown here is derived from an EMBL/GenBank/DDBJ whole genome shotgun (WGS) entry which is preliminary data.</text>
</comment>
<keyword evidence="3" id="KW-0731">Sigma factor</keyword>
<organism evidence="8 9">
    <name type="scientific">Pontiella agarivorans</name>
    <dbReference type="NCBI Taxonomy" id="3038953"/>
    <lineage>
        <taxon>Bacteria</taxon>
        <taxon>Pseudomonadati</taxon>
        <taxon>Kiritimatiellota</taxon>
        <taxon>Kiritimatiellia</taxon>
        <taxon>Kiritimatiellales</taxon>
        <taxon>Pontiellaceae</taxon>
        <taxon>Pontiella</taxon>
    </lineage>
</organism>
<dbReference type="Gene3D" id="1.10.10.10">
    <property type="entry name" value="Winged helix-like DNA-binding domain superfamily/Winged helix DNA-binding domain"/>
    <property type="match status" value="1"/>
</dbReference>
<dbReference type="SUPFAM" id="SSF88659">
    <property type="entry name" value="Sigma3 and sigma4 domains of RNA polymerase sigma factors"/>
    <property type="match status" value="1"/>
</dbReference>